<feature type="region of interest" description="Disordered" evidence="1">
    <location>
        <begin position="277"/>
        <end position="304"/>
    </location>
</feature>
<evidence type="ECO:0000313" key="2">
    <source>
        <dbReference type="EMBL" id="CAH1797126.1"/>
    </source>
</evidence>
<dbReference type="EMBL" id="CAIIXF020000010">
    <property type="protein sequence ID" value="CAH1797126.1"/>
    <property type="molecule type" value="Genomic_DNA"/>
</dbReference>
<gene>
    <name evidence="2" type="ORF">OFUS_LOCUS21462</name>
</gene>
<comment type="caution">
    <text evidence="2">The sequence shown here is derived from an EMBL/GenBank/DDBJ whole genome shotgun (WGS) entry which is preliminary data.</text>
</comment>
<keyword evidence="3" id="KW-1185">Reference proteome</keyword>
<proteinExistence type="predicted"/>
<organism evidence="2 3">
    <name type="scientific">Owenia fusiformis</name>
    <name type="common">Polychaete worm</name>
    <dbReference type="NCBI Taxonomy" id="6347"/>
    <lineage>
        <taxon>Eukaryota</taxon>
        <taxon>Metazoa</taxon>
        <taxon>Spiralia</taxon>
        <taxon>Lophotrochozoa</taxon>
        <taxon>Annelida</taxon>
        <taxon>Polychaeta</taxon>
        <taxon>Sedentaria</taxon>
        <taxon>Canalipalpata</taxon>
        <taxon>Sabellida</taxon>
        <taxon>Oweniida</taxon>
        <taxon>Oweniidae</taxon>
        <taxon>Owenia</taxon>
    </lineage>
</organism>
<accession>A0A8J1XUF2</accession>
<dbReference type="Proteomes" id="UP000749559">
    <property type="component" value="Unassembled WGS sequence"/>
</dbReference>
<feature type="region of interest" description="Disordered" evidence="1">
    <location>
        <begin position="231"/>
        <end position="253"/>
    </location>
</feature>
<sequence length="366" mass="40940">MPRVRHIVRHFSFRPKAKDMDRKKKHRSGPGDGSCSWTVVSLLTCLLANGIVITTQTLNNGYFSHSTRKNIMINEHKDLFCHKGESMTKSTTAYSVKQETHYAKVKDNPIIKNEDGPNVPPTNMNILHSNVSGYAEIENMFNAVVQYTPFAMKLLLADSFTMDELTNEFRKYSIIHDMDGDPTRNENLNTITENATVETTAIDSVNLVNGDVYVIDVSHRPTKRTTKLEISNDIDSDSSGLKSNHEALNNGRKIQKPKILHTAIDGEYIHCRVYTMQTKPPKNTNKSKKEQRTTRSAPVAGNLMASPDVNTRCLVHHSGVNASGTNVPERERKFVSCTSGTVQNGIWSPAETTNEILPELDTLTIL</sequence>
<reference evidence="2" key="1">
    <citation type="submission" date="2022-03" db="EMBL/GenBank/DDBJ databases">
        <authorList>
            <person name="Martin C."/>
        </authorList>
    </citation>
    <scope>NUCLEOTIDE SEQUENCE</scope>
</reference>
<name>A0A8J1XUF2_OWEFU</name>
<dbReference type="AlphaFoldDB" id="A0A8J1XUF2"/>
<evidence type="ECO:0000313" key="3">
    <source>
        <dbReference type="Proteomes" id="UP000749559"/>
    </source>
</evidence>
<evidence type="ECO:0000256" key="1">
    <source>
        <dbReference type="SAM" id="MobiDB-lite"/>
    </source>
</evidence>
<protein>
    <submittedName>
        <fullName evidence="2">Uncharacterized protein</fullName>
    </submittedName>
</protein>